<gene>
    <name evidence="9 11" type="primary">ruvB</name>
    <name evidence="11" type="ORF">CTLFYP3_01354</name>
</gene>
<dbReference type="GO" id="GO:0005737">
    <property type="term" value="C:cytoplasm"/>
    <property type="evidence" value="ECO:0007669"/>
    <property type="project" value="UniProtKB-SubCell"/>
</dbReference>
<evidence type="ECO:0000256" key="6">
    <source>
        <dbReference type="ARBA" id="ARBA00023125"/>
    </source>
</evidence>
<feature type="binding site" evidence="9">
    <location>
        <position position="61"/>
    </location>
    <ligand>
        <name>ATP</name>
        <dbReference type="ChEBI" id="CHEBI:30616"/>
    </ligand>
</feature>
<comment type="catalytic activity">
    <reaction evidence="9">
        <text>ATP + H2O = ADP + phosphate + H(+)</text>
        <dbReference type="Rhea" id="RHEA:13065"/>
        <dbReference type="ChEBI" id="CHEBI:15377"/>
        <dbReference type="ChEBI" id="CHEBI:15378"/>
        <dbReference type="ChEBI" id="CHEBI:30616"/>
        <dbReference type="ChEBI" id="CHEBI:43474"/>
        <dbReference type="ChEBI" id="CHEBI:456216"/>
    </reaction>
</comment>
<dbReference type="Gene3D" id="3.40.50.300">
    <property type="entry name" value="P-loop containing nucleotide triphosphate hydrolases"/>
    <property type="match status" value="1"/>
</dbReference>
<organism evidence="11">
    <name type="scientific">Clostridium tertium</name>
    <dbReference type="NCBI Taxonomy" id="1559"/>
    <lineage>
        <taxon>Bacteria</taxon>
        <taxon>Bacillati</taxon>
        <taxon>Bacillota</taxon>
        <taxon>Clostridia</taxon>
        <taxon>Eubacteriales</taxon>
        <taxon>Clostridiaceae</taxon>
        <taxon>Clostridium</taxon>
    </lineage>
</organism>
<feature type="binding site" evidence="9">
    <location>
        <position position="314"/>
    </location>
    <ligand>
        <name>DNA</name>
        <dbReference type="ChEBI" id="CHEBI:16991"/>
    </ligand>
</feature>
<dbReference type="GO" id="GO:0000400">
    <property type="term" value="F:four-way junction DNA binding"/>
    <property type="evidence" value="ECO:0007669"/>
    <property type="project" value="UniProtKB-UniRule"/>
</dbReference>
<comment type="caution">
    <text evidence="9">Lacks conserved residue(s) required for the propagation of feature annotation.</text>
</comment>
<keyword evidence="11" id="KW-0347">Helicase</keyword>
<keyword evidence="8 9" id="KW-0234">DNA repair</keyword>
<dbReference type="SUPFAM" id="SSF46785">
    <property type="entry name" value="Winged helix' DNA-binding domain"/>
    <property type="match status" value="1"/>
</dbReference>
<feature type="binding site" evidence="9">
    <location>
        <position position="65"/>
    </location>
    <ligand>
        <name>ATP</name>
        <dbReference type="ChEBI" id="CHEBI:30616"/>
    </ligand>
</feature>
<keyword evidence="7 9" id="KW-0233">DNA recombination</keyword>
<keyword evidence="6 9" id="KW-0238">DNA-binding</keyword>
<evidence type="ECO:0000256" key="8">
    <source>
        <dbReference type="ARBA" id="ARBA00023204"/>
    </source>
</evidence>
<dbReference type="Gene3D" id="1.10.10.10">
    <property type="entry name" value="Winged helix-like DNA-binding domain superfamily/Winged helix DNA-binding domain"/>
    <property type="match status" value="1"/>
</dbReference>
<accession>A0A6N3BT40</accession>
<comment type="function">
    <text evidence="9">The RuvA-RuvB-RuvC complex processes Holliday junction (HJ) DNA during genetic recombination and DNA repair, while the RuvA-RuvB complex plays an important role in the rescue of blocked DNA replication forks via replication fork reversal (RFR). RuvA specifically binds to HJ cruciform DNA, conferring on it an open structure. The RuvB hexamer acts as an ATP-dependent pump, pulling dsDNA into and through the RuvAB complex. RuvB forms 2 homohexamers on either side of HJ DNA bound by 1 or 2 RuvA tetramers; 4 subunits per hexamer contact DNA at a time. Coordinated motions by a converter formed by DNA-disengaged RuvB subunits stimulates ATP hydrolysis and nucleotide exchange. Immobilization of the converter enables RuvB to convert the ATP-contained energy into a lever motion, pulling 2 nucleotides of DNA out of the RuvA tetramer per ATP hydrolyzed, thus driving DNA branch migration. The RuvB motors rotate together with the DNA substrate, which together with the progressing nucleotide cycle form the mechanistic basis for DNA recombination by continuous HJ branch migration. Branch migration allows RuvC to scan DNA until it finds its consensus sequence, where it cleaves and resolves cruciform DNA.</text>
</comment>
<evidence type="ECO:0000256" key="4">
    <source>
        <dbReference type="ARBA" id="ARBA00022801"/>
    </source>
</evidence>
<dbReference type="PANTHER" id="PTHR42848">
    <property type="match status" value="1"/>
</dbReference>
<dbReference type="Pfam" id="PF17864">
    <property type="entry name" value="AAA_lid_4"/>
    <property type="match status" value="1"/>
</dbReference>
<dbReference type="GO" id="GO:0006310">
    <property type="term" value="P:DNA recombination"/>
    <property type="evidence" value="ECO:0007669"/>
    <property type="project" value="UniProtKB-UniRule"/>
</dbReference>
<dbReference type="InterPro" id="IPR003593">
    <property type="entry name" value="AAA+_ATPase"/>
</dbReference>
<evidence type="ECO:0000259" key="10">
    <source>
        <dbReference type="SMART" id="SM00382"/>
    </source>
</evidence>
<feature type="binding site" evidence="9">
    <location>
        <begin position="127"/>
        <end position="129"/>
    </location>
    <ligand>
        <name>ATP</name>
        <dbReference type="ChEBI" id="CHEBI:30616"/>
    </ligand>
</feature>
<dbReference type="AlphaFoldDB" id="A0A6N3BT40"/>
<evidence type="ECO:0000256" key="5">
    <source>
        <dbReference type="ARBA" id="ARBA00022840"/>
    </source>
</evidence>
<dbReference type="Pfam" id="PF05496">
    <property type="entry name" value="RuvB_N"/>
    <property type="match status" value="1"/>
</dbReference>
<dbReference type="NCBIfam" id="TIGR00635">
    <property type="entry name" value="ruvB"/>
    <property type="match status" value="1"/>
</dbReference>
<dbReference type="SMART" id="SM00382">
    <property type="entry name" value="AAA"/>
    <property type="match status" value="1"/>
</dbReference>
<feature type="domain" description="AAA+ ATPase" evidence="10">
    <location>
        <begin position="50"/>
        <end position="181"/>
    </location>
</feature>
<dbReference type="GO" id="GO:0016787">
    <property type="term" value="F:hydrolase activity"/>
    <property type="evidence" value="ECO:0007669"/>
    <property type="project" value="UniProtKB-KW"/>
</dbReference>
<feature type="region of interest" description="Head domain (RuvB-H)" evidence="9">
    <location>
        <begin position="254"/>
        <end position="340"/>
    </location>
</feature>
<dbReference type="PANTHER" id="PTHR42848:SF1">
    <property type="entry name" value="HOLLIDAY JUNCTION BRANCH MIGRATION COMPLEX SUBUNIT RUVB"/>
    <property type="match status" value="1"/>
</dbReference>
<dbReference type="HAMAP" id="MF_00016">
    <property type="entry name" value="DNA_HJ_migration_RuvB"/>
    <property type="match status" value="1"/>
</dbReference>
<dbReference type="InterPro" id="IPR008823">
    <property type="entry name" value="RuvB_wg_C"/>
</dbReference>
<feature type="binding site" evidence="9">
    <location>
        <position position="66"/>
    </location>
    <ligand>
        <name>ATP</name>
        <dbReference type="ChEBI" id="CHEBI:30616"/>
    </ligand>
</feature>
<comment type="subunit">
    <text evidence="9">Homohexamer. Forms an RuvA(8)-RuvB(12)-Holliday junction (HJ) complex. HJ DNA is sandwiched between 2 RuvA tetramers; dsDNA enters through RuvA and exits via RuvB. An RuvB hexamer assembles on each DNA strand where it exits the tetramer. Each RuvB hexamer is contacted by two RuvA subunits (via domain III) on 2 adjacent RuvB subunits; this complex drives branch migration. In the full resolvosome a probable DNA-RuvA(4)-RuvB(12)-RuvC(2) complex forms which resolves the HJ.</text>
</comment>
<comment type="domain">
    <text evidence="9">Has 3 domains, the large (RuvB-L) and small ATPase (RuvB-S) domains and the C-terminal head (RuvB-H) domain. The head domain binds DNA, while the ATPase domains jointly bind ATP, ADP or are empty depending on the state of the subunit in the translocation cycle. During a single DNA translocation step the structure of each domain remains the same, but their relative positions change.</text>
</comment>
<proteinExistence type="inferred from homology"/>
<dbReference type="InterPro" id="IPR036388">
    <property type="entry name" value="WH-like_DNA-bd_sf"/>
</dbReference>
<feature type="binding site" evidence="9">
    <location>
        <position position="19"/>
    </location>
    <ligand>
        <name>ATP</name>
        <dbReference type="ChEBI" id="CHEBI:30616"/>
    </ligand>
</feature>
<dbReference type="GO" id="GO:0006281">
    <property type="term" value="P:DNA repair"/>
    <property type="evidence" value="ECO:0007669"/>
    <property type="project" value="UniProtKB-UniRule"/>
</dbReference>
<protein>
    <recommendedName>
        <fullName evidence="9">Holliday junction branch migration complex subunit RuvB</fullName>
        <ecNumber evidence="9">3.6.4.-</ecNumber>
    </recommendedName>
</protein>
<name>A0A6N3BT40_9CLOT</name>
<feature type="binding site" evidence="9">
    <location>
        <position position="309"/>
    </location>
    <ligand>
        <name>DNA</name>
        <dbReference type="ChEBI" id="CHEBI:16991"/>
    </ligand>
</feature>
<dbReference type="EC" id="3.6.4.-" evidence="9"/>
<dbReference type="CDD" id="cd00009">
    <property type="entry name" value="AAA"/>
    <property type="match status" value="1"/>
</dbReference>
<reference evidence="11" key="1">
    <citation type="submission" date="2019-11" db="EMBL/GenBank/DDBJ databases">
        <authorList>
            <person name="Feng L."/>
        </authorList>
    </citation>
    <scope>NUCLEOTIDE SEQUENCE</scope>
    <source>
        <strain evidence="11">CTertiumLFYP3</strain>
    </source>
</reference>
<evidence type="ECO:0000256" key="3">
    <source>
        <dbReference type="ARBA" id="ARBA00022763"/>
    </source>
</evidence>
<evidence type="ECO:0000256" key="2">
    <source>
        <dbReference type="ARBA" id="ARBA00022741"/>
    </source>
</evidence>
<feature type="binding site" evidence="9">
    <location>
        <position position="20"/>
    </location>
    <ligand>
        <name>ATP</name>
        <dbReference type="ChEBI" id="CHEBI:30616"/>
    </ligand>
</feature>
<dbReference type="RefSeq" id="WP_156625863.1">
    <property type="nucleotide sequence ID" value="NZ_CACRTO010000013.1"/>
</dbReference>
<dbReference type="InterPro" id="IPR008824">
    <property type="entry name" value="RuvB-like_N"/>
</dbReference>
<keyword evidence="3 9" id="KW-0227">DNA damage</keyword>
<feature type="binding site" evidence="9">
    <location>
        <position position="64"/>
    </location>
    <ligand>
        <name>ATP</name>
        <dbReference type="ChEBI" id="CHEBI:30616"/>
    </ligand>
</feature>
<dbReference type="Pfam" id="PF05491">
    <property type="entry name" value="WHD_RuvB"/>
    <property type="match status" value="1"/>
</dbReference>
<feature type="region of interest" description="Small ATPAse domain (RuvB-S)" evidence="9">
    <location>
        <begin position="181"/>
        <end position="251"/>
    </location>
</feature>
<evidence type="ECO:0000313" key="11">
    <source>
        <dbReference type="EMBL" id="VYU05221.1"/>
    </source>
</evidence>
<dbReference type="GO" id="GO:0048476">
    <property type="term" value="C:Holliday junction resolvase complex"/>
    <property type="evidence" value="ECO:0007669"/>
    <property type="project" value="UniProtKB-UniRule"/>
</dbReference>
<sequence>MERIITPQEIFEDGSVLSLRPQSLEEYIGQDKVKERLSIFIKAAQNRSEALDHVLLYGPPGLGKTTLANIIAKEMDGELKITSGPAIERAGDLAAILTTLKDNDVLFIDEIHRLNRNVEEILYPAMEDYVLDIVIGKGAAAKSIRLDLPKFTLIGATTRIGMLTSPLRDRFGVLCDMQYYSVEQLKEIVIRSAFVLNCHITEEGALELARRSRGTPRIANRLLKRVRDYAEVYSNSLISAKEAKAALDLLEVDNKGFDRVDNKILEAIIDNFNGGPVGIETLSYFIGEELGTIEDVYEPYLLQTGFIVRTSRGRIATDKAYDHLGRSKNKKTNGEQQRLF</sequence>
<keyword evidence="5 9" id="KW-0067">ATP-binding</keyword>
<evidence type="ECO:0000256" key="1">
    <source>
        <dbReference type="ARBA" id="ARBA00022490"/>
    </source>
</evidence>
<dbReference type="InterPro" id="IPR041445">
    <property type="entry name" value="AAA_lid_4"/>
</dbReference>
<feature type="binding site" evidence="9">
    <location>
        <position position="180"/>
    </location>
    <ligand>
        <name>ATP</name>
        <dbReference type="ChEBI" id="CHEBI:30616"/>
    </ligand>
</feature>
<feature type="binding site" evidence="9">
    <location>
        <position position="170"/>
    </location>
    <ligand>
        <name>ATP</name>
        <dbReference type="ChEBI" id="CHEBI:30616"/>
    </ligand>
</feature>
<evidence type="ECO:0000256" key="9">
    <source>
        <dbReference type="HAMAP-Rule" id="MF_00016"/>
    </source>
</evidence>
<keyword evidence="4 9" id="KW-0378">Hydrolase</keyword>
<dbReference type="Gene3D" id="1.10.8.60">
    <property type="match status" value="1"/>
</dbReference>
<dbReference type="InterPro" id="IPR027417">
    <property type="entry name" value="P-loop_NTPase"/>
</dbReference>
<dbReference type="GO" id="GO:0009378">
    <property type="term" value="F:four-way junction helicase activity"/>
    <property type="evidence" value="ECO:0007669"/>
    <property type="project" value="InterPro"/>
</dbReference>
<dbReference type="SUPFAM" id="SSF52540">
    <property type="entry name" value="P-loop containing nucleoside triphosphate hydrolases"/>
    <property type="match status" value="1"/>
</dbReference>
<dbReference type="GO" id="GO:0005524">
    <property type="term" value="F:ATP binding"/>
    <property type="evidence" value="ECO:0007669"/>
    <property type="project" value="UniProtKB-UniRule"/>
</dbReference>
<dbReference type="NCBIfam" id="NF000868">
    <property type="entry name" value="PRK00080.1"/>
    <property type="match status" value="1"/>
</dbReference>
<dbReference type="InterPro" id="IPR004605">
    <property type="entry name" value="DNA_helicase_Holl-junc_RuvB"/>
</dbReference>
<evidence type="ECO:0000256" key="7">
    <source>
        <dbReference type="ARBA" id="ARBA00023172"/>
    </source>
</evidence>
<feature type="binding site" evidence="9">
    <location>
        <position position="65"/>
    </location>
    <ligand>
        <name>Mg(2+)</name>
        <dbReference type="ChEBI" id="CHEBI:18420"/>
    </ligand>
</feature>
<keyword evidence="2 9" id="KW-0547">Nucleotide-binding</keyword>
<keyword evidence="1 9" id="KW-0963">Cytoplasm</keyword>
<comment type="subcellular location">
    <subcellularLocation>
        <location evidence="9">Cytoplasm</location>
    </subcellularLocation>
</comment>
<comment type="similarity">
    <text evidence="9">Belongs to the RuvB family.</text>
</comment>
<dbReference type="EMBL" id="CACRTO010000013">
    <property type="protein sequence ID" value="VYU05221.1"/>
    <property type="molecule type" value="Genomic_DNA"/>
</dbReference>
<feature type="binding site" evidence="9">
    <location>
        <position position="217"/>
    </location>
    <ligand>
        <name>ATP</name>
        <dbReference type="ChEBI" id="CHEBI:30616"/>
    </ligand>
</feature>
<dbReference type="InterPro" id="IPR036390">
    <property type="entry name" value="WH_DNA-bd_sf"/>
</dbReference>